<keyword evidence="1" id="KW-0479">Metal-binding</keyword>
<evidence type="ECO:0000256" key="2">
    <source>
        <dbReference type="SAM" id="MobiDB-lite"/>
    </source>
</evidence>
<feature type="region of interest" description="Disordered" evidence="2">
    <location>
        <begin position="406"/>
        <end position="442"/>
    </location>
</feature>
<name>A0A9D4TBC4_RHISA</name>
<feature type="compositionally biased region" description="Low complexity" evidence="2">
    <location>
        <begin position="314"/>
        <end position="327"/>
    </location>
</feature>
<keyword evidence="1" id="KW-0862">Zinc</keyword>
<comment type="caution">
    <text evidence="4">The sequence shown here is derived from an EMBL/GenBank/DDBJ whole genome shotgun (WGS) entry which is preliminary data.</text>
</comment>
<protein>
    <recommendedName>
        <fullName evidence="3">CCHC-type domain-containing protein</fullName>
    </recommendedName>
</protein>
<organism evidence="4 5">
    <name type="scientific">Rhipicephalus sanguineus</name>
    <name type="common">Brown dog tick</name>
    <name type="synonym">Ixodes sanguineus</name>
    <dbReference type="NCBI Taxonomy" id="34632"/>
    <lineage>
        <taxon>Eukaryota</taxon>
        <taxon>Metazoa</taxon>
        <taxon>Ecdysozoa</taxon>
        <taxon>Arthropoda</taxon>
        <taxon>Chelicerata</taxon>
        <taxon>Arachnida</taxon>
        <taxon>Acari</taxon>
        <taxon>Parasitiformes</taxon>
        <taxon>Ixodida</taxon>
        <taxon>Ixodoidea</taxon>
        <taxon>Ixodidae</taxon>
        <taxon>Rhipicephalinae</taxon>
        <taxon>Rhipicephalus</taxon>
        <taxon>Rhipicephalus</taxon>
    </lineage>
</organism>
<keyword evidence="1" id="KW-0863">Zinc-finger</keyword>
<evidence type="ECO:0000313" key="4">
    <source>
        <dbReference type="EMBL" id="KAH7984335.1"/>
    </source>
</evidence>
<feature type="region of interest" description="Disordered" evidence="2">
    <location>
        <begin position="33"/>
        <end position="61"/>
    </location>
</feature>
<reference evidence="4" key="2">
    <citation type="submission" date="2021-09" db="EMBL/GenBank/DDBJ databases">
        <authorList>
            <person name="Jia N."/>
            <person name="Wang J."/>
            <person name="Shi W."/>
            <person name="Du L."/>
            <person name="Sun Y."/>
            <person name="Zhan W."/>
            <person name="Jiang J."/>
            <person name="Wang Q."/>
            <person name="Zhang B."/>
            <person name="Ji P."/>
            <person name="Sakyi L.B."/>
            <person name="Cui X."/>
            <person name="Yuan T."/>
            <person name="Jiang B."/>
            <person name="Yang W."/>
            <person name="Lam T.T.-Y."/>
            <person name="Chang Q."/>
            <person name="Ding S."/>
            <person name="Wang X."/>
            <person name="Zhu J."/>
            <person name="Ruan X."/>
            <person name="Zhao L."/>
            <person name="Wei J."/>
            <person name="Que T."/>
            <person name="Du C."/>
            <person name="Cheng J."/>
            <person name="Dai P."/>
            <person name="Han X."/>
            <person name="Huang E."/>
            <person name="Gao Y."/>
            <person name="Liu J."/>
            <person name="Shao H."/>
            <person name="Ye R."/>
            <person name="Li L."/>
            <person name="Wei W."/>
            <person name="Wang X."/>
            <person name="Wang C."/>
            <person name="Huo Q."/>
            <person name="Li W."/>
            <person name="Guo W."/>
            <person name="Chen H."/>
            <person name="Chen S."/>
            <person name="Zhou L."/>
            <person name="Zhou L."/>
            <person name="Ni X."/>
            <person name="Tian J."/>
            <person name="Zhou Y."/>
            <person name="Sheng Y."/>
            <person name="Liu T."/>
            <person name="Pan Y."/>
            <person name="Xia L."/>
            <person name="Li J."/>
            <person name="Zhao F."/>
            <person name="Cao W."/>
        </authorList>
    </citation>
    <scope>NUCLEOTIDE SEQUENCE</scope>
    <source>
        <strain evidence="4">Rsan-2018</strain>
        <tissue evidence="4">Larvae</tissue>
    </source>
</reference>
<dbReference type="VEuPathDB" id="VectorBase:RSAN_057854"/>
<reference evidence="4" key="1">
    <citation type="journal article" date="2020" name="Cell">
        <title>Large-Scale Comparative Analyses of Tick Genomes Elucidate Their Genetic Diversity and Vector Capacities.</title>
        <authorList>
            <consortium name="Tick Genome and Microbiome Consortium (TIGMIC)"/>
            <person name="Jia N."/>
            <person name="Wang J."/>
            <person name="Shi W."/>
            <person name="Du L."/>
            <person name="Sun Y."/>
            <person name="Zhan W."/>
            <person name="Jiang J.F."/>
            <person name="Wang Q."/>
            <person name="Zhang B."/>
            <person name="Ji P."/>
            <person name="Bell-Sakyi L."/>
            <person name="Cui X.M."/>
            <person name="Yuan T.T."/>
            <person name="Jiang B.G."/>
            <person name="Yang W.F."/>
            <person name="Lam T.T."/>
            <person name="Chang Q.C."/>
            <person name="Ding S.J."/>
            <person name="Wang X.J."/>
            <person name="Zhu J.G."/>
            <person name="Ruan X.D."/>
            <person name="Zhao L."/>
            <person name="Wei J.T."/>
            <person name="Ye R.Z."/>
            <person name="Que T.C."/>
            <person name="Du C.H."/>
            <person name="Zhou Y.H."/>
            <person name="Cheng J.X."/>
            <person name="Dai P.F."/>
            <person name="Guo W.B."/>
            <person name="Han X.H."/>
            <person name="Huang E.J."/>
            <person name="Li L.F."/>
            <person name="Wei W."/>
            <person name="Gao Y.C."/>
            <person name="Liu J.Z."/>
            <person name="Shao H.Z."/>
            <person name="Wang X."/>
            <person name="Wang C.C."/>
            <person name="Yang T.C."/>
            <person name="Huo Q.B."/>
            <person name="Li W."/>
            <person name="Chen H.Y."/>
            <person name="Chen S.E."/>
            <person name="Zhou L.G."/>
            <person name="Ni X.B."/>
            <person name="Tian J.H."/>
            <person name="Sheng Y."/>
            <person name="Liu T."/>
            <person name="Pan Y.S."/>
            <person name="Xia L.Y."/>
            <person name="Li J."/>
            <person name="Zhao F."/>
            <person name="Cao W.C."/>
        </authorList>
    </citation>
    <scope>NUCLEOTIDE SEQUENCE</scope>
    <source>
        <strain evidence="4">Rsan-2018</strain>
    </source>
</reference>
<dbReference type="EMBL" id="JABSTV010001245">
    <property type="protein sequence ID" value="KAH7984335.1"/>
    <property type="molecule type" value="Genomic_DNA"/>
</dbReference>
<accession>A0A9D4TBC4</accession>
<dbReference type="VEuPathDB" id="VectorBase:RSAN_044716"/>
<feature type="compositionally biased region" description="Low complexity" evidence="2">
    <location>
        <begin position="419"/>
        <end position="430"/>
    </location>
</feature>
<sequence>MPLEAMVEGEDISPEAAAGCGWLTAYRRRNASKAHAAAKAPQHVRQHGAAAGAKPPSPLKRLATASKLPDLPKDHFRVVVRPGGGLDVRLCSQHKVFNALTMAARLPPSATEEDIVCANSMQNIFVVSTPQETNALGYCTVQEIILTEQRHPVATYLTPPGHSCRGVIRGVDVDFTDADLQRMLRTPRNPTVLGARRIKNTTTIVILFNGLKVPNYVYCGPIMHRCTLYKRQIDTCRNCGRVGHRQDVCPHPTDKVCDQCGHGPPGPEHVCSAPKCALCGGAHVTGDRTCRSRYQVPYLVRRRRQRRRRRNKSRSSPVPAASLLPAANTQSTPTRAVPPQDQATPGSSRAPDTSKPTWVDKVAGKGETRAPARSGSLPQPVADKIQTLERENAFLSKELSEIKALLKTPQPREPRESNASEPPAASNPARGAKKRAGPALEAEEPLTMSSIIAHMTALLEQFRADILSEINPLKLQMTEITARVQILEGDRHQQMQGRPMLPH</sequence>
<dbReference type="InterPro" id="IPR001878">
    <property type="entry name" value="Znf_CCHC"/>
</dbReference>
<dbReference type="PROSITE" id="PS50158">
    <property type="entry name" value="ZF_CCHC"/>
    <property type="match status" value="1"/>
</dbReference>
<evidence type="ECO:0000313" key="5">
    <source>
        <dbReference type="Proteomes" id="UP000821837"/>
    </source>
</evidence>
<evidence type="ECO:0000256" key="1">
    <source>
        <dbReference type="PROSITE-ProRule" id="PRU00047"/>
    </source>
</evidence>
<dbReference type="AlphaFoldDB" id="A0A9D4TBC4"/>
<keyword evidence="5" id="KW-1185">Reference proteome</keyword>
<dbReference type="Proteomes" id="UP000821837">
    <property type="component" value="Chromosome 1"/>
</dbReference>
<evidence type="ECO:0000259" key="3">
    <source>
        <dbReference type="PROSITE" id="PS50158"/>
    </source>
</evidence>
<proteinExistence type="predicted"/>
<feature type="region of interest" description="Disordered" evidence="2">
    <location>
        <begin position="301"/>
        <end position="360"/>
    </location>
</feature>
<feature type="compositionally biased region" description="Polar residues" evidence="2">
    <location>
        <begin position="341"/>
        <end position="356"/>
    </location>
</feature>
<feature type="compositionally biased region" description="Basic residues" evidence="2">
    <location>
        <begin position="301"/>
        <end position="313"/>
    </location>
</feature>
<dbReference type="GO" id="GO:0003676">
    <property type="term" value="F:nucleic acid binding"/>
    <property type="evidence" value="ECO:0007669"/>
    <property type="project" value="InterPro"/>
</dbReference>
<feature type="domain" description="CCHC-type" evidence="3">
    <location>
        <begin position="236"/>
        <end position="250"/>
    </location>
</feature>
<dbReference type="GO" id="GO:0008270">
    <property type="term" value="F:zinc ion binding"/>
    <property type="evidence" value="ECO:0007669"/>
    <property type="project" value="UniProtKB-KW"/>
</dbReference>
<gene>
    <name evidence="4" type="ORF">HPB52_019456</name>
</gene>